<evidence type="ECO:0008006" key="5">
    <source>
        <dbReference type="Google" id="ProtNLM"/>
    </source>
</evidence>
<dbReference type="PANTHER" id="PTHR44943">
    <property type="entry name" value="CELLULOSE SYNTHASE OPERON PROTEIN C"/>
    <property type="match status" value="1"/>
</dbReference>
<dbReference type="InterPro" id="IPR011990">
    <property type="entry name" value="TPR-like_helical_dom_sf"/>
</dbReference>
<dbReference type="OrthoDB" id="115601at2157"/>
<gene>
    <name evidence="3" type="ORF">GCM10007981_07040</name>
</gene>
<keyword evidence="4" id="KW-1185">Reference proteome</keyword>
<dbReference type="Pfam" id="PF13432">
    <property type="entry name" value="TPR_16"/>
    <property type="match status" value="2"/>
</dbReference>
<dbReference type="Gene3D" id="1.25.40.10">
    <property type="entry name" value="Tetratricopeptide repeat domain"/>
    <property type="match status" value="2"/>
</dbReference>
<dbReference type="RefSeq" id="WP_188596074.1">
    <property type="nucleotide sequence ID" value="NZ_BMNL01000002.1"/>
</dbReference>
<evidence type="ECO:0000313" key="4">
    <source>
        <dbReference type="Proteomes" id="UP000610960"/>
    </source>
</evidence>
<protein>
    <recommendedName>
        <fullName evidence="5">Tetratricopeptide repeat protein</fullName>
    </recommendedName>
</protein>
<dbReference type="SMART" id="SM00028">
    <property type="entry name" value="TPR"/>
    <property type="match status" value="3"/>
</dbReference>
<dbReference type="AlphaFoldDB" id="A0A830GUG0"/>
<accession>A0A830GUG0</accession>
<dbReference type="InterPro" id="IPR051685">
    <property type="entry name" value="Ycf3/AcsC/BcsC/TPR_MFPF"/>
</dbReference>
<reference evidence="3" key="1">
    <citation type="journal article" date="2014" name="Int. J. Syst. Evol. Microbiol.">
        <title>Complete genome sequence of Corynebacterium casei LMG S-19264T (=DSM 44701T), isolated from a smear-ripened cheese.</title>
        <authorList>
            <consortium name="US DOE Joint Genome Institute (JGI-PGF)"/>
            <person name="Walter F."/>
            <person name="Albersmeier A."/>
            <person name="Kalinowski J."/>
            <person name="Ruckert C."/>
        </authorList>
    </citation>
    <scope>NUCLEOTIDE SEQUENCE</scope>
    <source>
        <strain evidence="3">JCM 10088</strain>
    </source>
</reference>
<dbReference type="PANTHER" id="PTHR44943:SF4">
    <property type="entry name" value="TPR REPEAT-CONTAINING PROTEIN MJ0798"/>
    <property type="match status" value="1"/>
</dbReference>
<keyword evidence="1" id="KW-0677">Repeat</keyword>
<comment type="caution">
    <text evidence="3">The sequence shown here is derived from an EMBL/GenBank/DDBJ whole genome shotgun (WGS) entry which is preliminary data.</text>
</comment>
<dbReference type="EMBL" id="BMNL01000002">
    <property type="protein sequence ID" value="GGP20146.1"/>
    <property type="molecule type" value="Genomic_DNA"/>
</dbReference>
<name>A0A830GUG0_9CREN</name>
<evidence type="ECO:0000256" key="2">
    <source>
        <dbReference type="ARBA" id="ARBA00022803"/>
    </source>
</evidence>
<dbReference type="SUPFAM" id="SSF48452">
    <property type="entry name" value="TPR-like"/>
    <property type="match status" value="1"/>
</dbReference>
<dbReference type="InterPro" id="IPR019734">
    <property type="entry name" value="TPR_rpt"/>
</dbReference>
<evidence type="ECO:0000313" key="3">
    <source>
        <dbReference type="EMBL" id="GGP20146.1"/>
    </source>
</evidence>
<proteinExistence type="predicted"/>
<organism evidence="3 4">
    <name type="scientific">Thermocladium modestius</name>
    <dbReference type="NCBI Taxonomy" id="62609"/>
    <lineage>
        <taxon>Archaea</taxon>
        <taxon>Thermoproteota</taxon>
        <taxon>Thermoprotei</taxon>
        <taxon>Thermoproteales</taxon>
        <taxon>Thermoproteaceae</taxon>
        <taxon>Thermocladium</taxon>
    </lineage>
</organism>
<sequence>MPLSEADYDSIYEAAEALLCMRQFDAAVKLYDAVVKARPNLAGAWHGLAICLERLGRSEESKAAYERALTLHVKDGGARALLWGGWAALKLGKVEEAYRLMKLSVEMDPSYPYSWHSLAVAARRAGRRQESEEAMNRYKSMTAEKPYDRRECEGIRMLREALSTAGDDAVKLIAAVIDGLGELKCS</sequence>
<reference evidence="3" key="2">
    <citation type="submission" date="2020-09" db="EMBL/GenBank/DDBJ databases">
        <authorList>
            <person name="Sun Q."/>
            <person name="Ohkuma M."/>
        </authorList>
    </citation>
    <scope>NUCLEOTIDE SEQUENCE</scope>
    <source>
        <strain evidence="3">JCM 10088</strain>
    </source>
</reference>
<dbReference type="Proteomes" id="UP000610960">
    <property type="component" value="Unassembled WGS sequence"/>
</dbReference>
<evidence type="ECO:0000256" key="1">
    <source>
        <dbReference type="ARBA" id="ARBA00022737"/>
    </source>
</evidence>
<keyword evidence="2" id="KW-0802">TPR repeat</keyword>